<dbReference type="GO" id="GO:0016491">
    <property type="term" value="F:oxidoreductase activity"/>
    <property type="evidence" value="ECO:0007669"/>
    <property type="project" value="UniProtKB-KW"/>
</dbReference>
<dbReference type="InterPro" id="IPR036291">
    <property type="entry name" value="NAD(P)-bd_dom_sf"/>
</dbReference>
<dbReference type="Gene3D" id="3.40.50.720">
    <property type="entry name" value="NAD(P)-binding Rossmann-like Domain"/>
    <property type="match status" value="1"/>
</dbReference>
<keyword evidence="5" id="KW-1185">Reference proteome</keyword>
<dbReference type="HOGENOM" id="CLU_010194_44_6_1"/>
<dbReference type="STRING" id="1043004.A0A074WK52"/>
<dbReference type="Pfam" id="PF00106">
    <property type="entry name" value="adh_short"/>
    <property type="match status" value="1"/>
</dbReference>
<keyword evidence="2" id="KW-0521">NADP</keyword>
<protein>
    <submittedName>
        <fullName evidence="4">Oxidoreductase</fullName>
    </submittedName>
</protein>
<dbReference type="EMBL" id="KL584709">
    <property type="protein sequence ID" value="KEQ73510.1"/>
    <property type="molecule type" value="Genomic_DNA"/>
</dbReference>
<comment type="similarity">
    <text evidence="1">Belongs to the short-chain dehydrogenases/reductases (SDR) family.</text>
</comment>
<dbReference type="PRINTS" id="PR00081">
    <property type="entry name" value="GDHRDH"/>
</dbReference>
<evidence type="ECO:0000313" key="5">
    <source>
        <dbReference type="Proteomes" id="UP000027730"/>
    </source>
</evidence>
<accession>A0A074WK52</accession>
<dbReference type="AlphaFoldDB" id="A0A074WK52"/>
<dbReference type="PANTHER" id="PTHR24320">
    <property type="entry name" value="RETINOL DEHYDROGENASE"/>
    <property type="match status" value="1"/>
</dbReference>
<reference evidence="4 5" key="1">
    <citation type="journal article" date="2014" name="BMC Genomics">
        <title>Genome sequencing of four Aureobasidium pullulans varieties: biotechnological potential, stress tolerance, and description of new species.</title>
        <authorList>
            <person name="Gostin Ar C."/>
            <person name="Ohm R.A."/>
            <person name="Kogej T."/>
            <person name="Sonjak S."/>
            <person name="Turk M."/>
            <person name="Zajc J."/>
            <person name="Zalar P."/>
            <person name="Grube M."/>
            <person name="Sun H."/>
            <person name="Han J."/>
            <person name="Sharma A."/>
            <person name="Chiniquy J."/>
            <person name="Ngan C.Y."/>
            <person name="Lipzen A."/>
            <person name="Barry K."/>
            <person name="Grigoriev I.V."/>
            <person name="Gunde-Cimerman N."/>
        </authorList>
    </citation>
    <scope>NUCLEOTIDE SEQUENCE [LARGE SCALE GENOMIC DNA]</scope>
    <source>
        <strain evidence="4 5">CBS 147.97</strain>
    </source>
</reference>
<dbReference type="OrthoDB" id="191139at2759"/>
<dbReference type="RefSeq" id="XP_013427539.1">
    <property type="nucleotide sequence ID" value="XM_013572085.1"/>
</dbReference>
<gene>
    <name evidence="4" type="ORF">M436DRAFT_46597</name>
</gene>
<evidence type="ECO:0000256" key="2">
    <source>
        <dbReference type="ARBA" id="ARBA00022857"/>
    </source>
</evidence>
<organism evidence="4 5">
    <name type="scientific">Aureobasidium namibiae CBS 147.97</name>
    <dbReference type="NCBI Taxonomy" id="1043004"/>
    <lineage>
        <taxon>Eukaryota</taxon>
        <taxon>Fungi</taxon>
        <taxon>Dikarya</taxon>
        <taxon>Ascomycota</taxon>
        <taxon>Pezizomycotina</taxon>
        <taxon>Dothideomycetes</taxon>
        <taxon>Dothideomycetidae</taxon>
        <taxon>Dothideales</taxon>
        <taxon>Saccotheciaceae</taxon>
        <taxon>Aureobasidium</taxon>
    </lineage>
</organism>
<dbReference type="GeneID" id="25410555"/>
<evidence type="ECO:0000256" key="3">
    <source>
        <dbReference type="ARBA" id="ARBA00023002"/>
    </source>
</evidence>
<dbReference type="PANTHER" id="PTHR24320:SF282">
    <property type="entry name" value="WW DOMAIN-CONTAINING OXIDOREDUCTASE"/>
    <property type="match status" value="1"/>
</dbReference>
<proteinExistence type="inferred from homology"/>
<dbReference type="InterPro" id="IPR002347">
    <property type="entry name" value="SDR_fam"/>
</dbReference>
<dbReference type="Proteomes" id="UP000027730">
    <property type="component" value="Unassembled WGS sequence"/>
</dbReference>
<evidence type="ECO:0000313" key="4">
    <source>
        <dbReference type="EMBL" id="KEQ73510.1"/>
    </source>
</evidence>
<sequence>MFGLFGGKSFEPEKDIPDLSGKVIIVTGGNTGLGKESVLQLAKHNPSQIYLAARTESKARTAIEEIKSQVPSAKVEFLSLDLTDFASVKAAADAFKQKESRLDVLLNNAGIMAVPYSTTKQGYEIQFGTNHMGHALLTKLLLPVLLKTAEEPAADVRVVTLSSEGHQLAPRDNGIIYDQVAAETYGTWPRYGSAKLANILHSRGLTARYSSITAVSVHPGVIKTDLFASTQRDSMIVRYGIAAVGGLFMQTVPQGTKNQLWACTAPREEVRGGYYFKPVGSRGPGSGWAKDEKKVEELWEWTEKELAKHGY</sequence>
<name>A0A074WK52_9PEZI</name>
<evidence type="ECO:0000256" key="1">
    <source>
        <dbReference type="ARBA" id="ARBA00006484"/>
    </source>
</evidence>
<dbReference type="SUPFAM" id="SSF51735">
    <property type="entry name" value="NAD(P)-binding Rossmann-fold domains"/>
    <property type="match status" value="1"/>
</dbReference>
<keyword evidence="3" id="KW-0560">Oxidoreductase</keyword>